<dbReference type="EC" id="5.3.1.24" evidence="3 9"/>
<evidence type="ECO:0000313" key="12">
    <source>
        <dbReference type="Proteomes" id="UP000035514"/>
    </source>
</evidence>
<keyword evidence="8 9" id="KW-0413">Isomerase</keyword>
<comment type="catalytic activity">
    <reaction evidence="1 9">
        <text>N-(5-phospho-beta-D-ribosyl)anthranilate = 1-(2-carboxyphenylamino)-1-deoxy-D-ribulose 5-phosphate</text>
        <dbReference type="Rhea" id="RHEA:21540"/>
        <dbReference type="ChEBI" id="CHEBI:18277"/>
        <dbReference type="ChEBI" id="CHEBI:58613"/>
        <dbReference type="EC" id="5.3.1.24"/>
    </reaction>
</comment>
<evidence type="ECO:0000256" key="9">
    <source>
        <dbReference type="HAMAP-Rule" id="MF_00135"/>
    </source>
</evidence>
<dbReference type="EMBL" id="JAIQ01000094">
    <property type="protein sequence ID" value="KLD99752.1"/>
    <property type="molecule type" value="Genomic_DNA"/>
</dbReference>
<protein>
    <recommendedName>
        <fullName evidence="4 9">N-(5'-phosphoribosyl)anthranilate isomerase</fullName>
        <shortName evidence="9">PRAI</shortName>
        <ecNumber evidence="3 9">5.3.1.24</ecNumber>
    </recommendedName>
</protein>
<dbReference type="PATRIC" id="fig|1447256.3.peg.1255"/>
<dbReference type="Gene3D" id="3.20.20.70">
    <property type="entry name" value="Aldolase class I"/>
    <property type="match status" value="1"/>
</dbReference>
<feature type="domain" description="N-(5'phosphoribosyl) anthranilate isomerase (PRAI)" evidence="10">
    <location>
        <begin position="3"/>
        <end position="191"/>
    </location>
</feature>
<comment type="similarity">
    <text evidence="9">Belongs to the TrpF family.</text>
</comment>
<evidence type="ECO:0000313" key="11">
    <source>
        <dbReference type="EMBL" id="KLD99752.1"/>
    </source>
</evidence>
<evidence type="ECO:0000256" key="8">
    <source>
        <dbReference type="ARBA" id="ARBA00023235"/>
    </source>
</evidence>
<dbReference type="CDD" id="cd00405">
    <property type="entry name" value="PRAI"/>
    <property type="match status" value="1"/>
</dbReference>
<evidence type="ECO:0000256" key="1">
    <source>
        <dbReference type="ARBA" id="ARBA00001164"/>
    </source>
</evidence>
<dbReference type="AlphaFoldDB" id="A0A0G9K6B8"/>
<dbReference type="Proteomes" id="UP000035514">
    <property type="component" value="Unassembled WGS sequence"/>
</dbReference>
<sequence length="197" mass="22100">MRIKICGITNLSDAINAINAGADALGFVFYKKSPRYIEPLKAKEIVEEIAPFVQTVGLFVNESLEFINETCKNSKMQLAQIIDDENTLDYSKLTVKYIKVLRVKEKKDLQNLKNQYYLIDAFVDAFGGAGKRVALEFFKDLDCSKFILAGGLDAQNLKELNGFGFYGVDVSSAVEIEKGKKDKQKMIDFVKEANEIS</sequence>
<keyword evidence="5 9" id="KW-0028">Amino-acid biosynthesis</keyword>
<evidence type="ECO:0000256" key="4">
    <source>
        <dbReference type="ARBA" id="ARBA00022272"/>
    </source>
</evidence>
<dbReference type="InterPro" id="IPR044643">
    <property type="entry name" value="TrpF_fam"/>
</dbReference>
<evidence type="ECO:0000256" key="3">
    <source>
        <dbReference type="ARBA" id="ARBA00012572"/>
    </source>
</evidence>
<proteinExistence type="inferred from homology"/>
<accession>A0A0G9K6B8</accession>
<keyword evidence="7 9" id="KW-0057">Aromatic amino acid biosynthesis</keyword>
<evidence type="ECO:0000256" key="6">
    <source>
        <dbReference type="ARBA" id="ARBA00022822"/>
    </source>
</evidence>
<dbReference type="InterPro" id="IPR013785">
    <property type="entry name" value="Aldolase_TIM"/>
</dbReference>
<dbReference type="InterPro" id="IPR001240">
    <property type="entry name" value="PRAI_dom"/>
</dbReference>
<dbReference type="HAMAP" id="MF_00135">
    <property type="entry name" value="PRAI"/>
    <property type="match status" value="1"/>
</dbReference>
<organism evidence="11 12">
    <name type="scientific">Aliarcobacter butzleri L348</name>
    <dbReference type="NCBI Taxonomy" id="1447256"/>
    <lineage>
        <taxon>Bacteria</taxon>
        <taxon>Pseudomonadati</taxon>
        <taxon>Campylobacterota</taxon>
        <taxon>Epsilonproteobacteria</taxon>
        <taxon>Campylobacterales</taxon>
        <taxon>Arcobacteraceae</taxon>
        <taxon>Aliarcobacter</taxon>
    </lineage>
</organism>
<evidence type="ECO:0000256" key="2">
    <source>
        <dbReference type="ARBA" id="ARBA00004664"/>
    </source>
</evidence>
<dbReference type="PANTHER" id="PTHR42894:SF1">
    <property type="entry name" value="N-(5'-PHOSPHORIBOSYL)ANTHRANILATE ISOMERASE"/>
    <property type="match status" value="1"/>
</dbReference>
<evidence type="ECO:0000256" key="7">
    <source>
        <dbReference type="ARBA" id="ARBA00023141"/>
    </source>
</evidence>
<dbReference type="PANTHER" id="PTHR42894">
    <property type="entry name" value="N-(5'-PHOSPHORIBOSYL)ANTHRANILATE ISOMERASE"/>
    <property type="match status" value="1"/>
</dbReference>
<reference evidence="11 12" key="1">
    <citation type="submission" date="2014-01" db="EMBL/GenBank/DDBJ databases">
        <title>Development of a Comparative Genomic Fingerprinting Assay for High Resolution Genotyping of Arcobacter butzleri.</title>
        <authorList>
            <person name="Webb A.L."/>
            <person name="Inglis G.D."/>
            <person name="Kruczkiewicz P."/>
            <person name="Selinger L.B."/>
            <person name="Taboada E.N."/>
        </authorList>
    </citation>
    <scope>NUCLEOTIDE SEQUENCE [LARGE SCALE GENOMIC DNA]</scope>
    <source>
        <strain evidence="11 12">L348</strain>
    </source>
</reference>
<gene>
    <name evidence="9" type="primary">trpF</name>
    <name evidence="11" type="ORF">AA20_06435</name>
</gene>
<dbReference type="Pfam" id="PF00697">
    <property type="entry name" value="PRAI"/>
    <property type="match status" value="1"/>
</dbReference>
<comment type="caution">
    <text evidence="11">The sequence shown here is derived from an EMBL/GenBank/DDBJ whole genome shotgun (WGS) entry which is preliminary data.</text>
</comment>
<dbReference type="GO" id="GO:0000162">
    <property type="term" value="P:L-tryptophan biosynthetic process"/>
    <property type="evidence" value="ECO:0007669"/>
    <property type="project" value="UniProtKB-UniRule"/>
</dbReference>
<dbReference type="RefSeq" id="WP_046996717.1">
    <property type="nucleotide sequence ID" value="NZ_JAIQ01000094.1"/>
</dbReference>
<dbReference type="InterPro" id="IPR011060">
    <property type="entry name" value="RibuloseP-bd_barrel"/>
</dbReference>
<dbReference type="SUPFAM" id="SSF51366">
    <property type="entry name" value="Ribulose-phoshate binding barrel"/>
    <property type="match status" value="1"/>
</dbReference>
<dbReference type="GO" id="GO:0004640">
    <property type="term" value="F:phosphoribosylanthranilate isomerase activity"/>
    <property type="evidence" value="ECO:0007669"/>
    <property type="project" value="UniProtKB-UniRule"/>
</dbReference>
<comment type="pathway">
    <text evidence="2 9">Amino-acid biosynthesis; L-tryptophan biosynthesis; L-tryptophan from chorismate: step 3/5.</text>
</comment>
<evidence type="ECO:0000256" key="5">
    <source>
        <dbReference type="ARBA" id="ARBA00022605"/>
    </source>
</evidence>
<dbReference type="UniPathway" id="UPA00035">
    <property type="reaction ID" value="UER00042"/>
</dbReference>
<name>A0A0G9K6B8_9BACT</name>
<evidence type="ECO:0000259" key="10">
    <source>
        <dbReference type="Pfam" id="PF00697"/>
    </source>
</evidence>
<keyword evidence="6 9" id="KW-0822">Tryptophan biosynthesis</keyword>